<evidence type="ECO:0000313" key="3">
    <source>
        <dbReference type="Proteomes" id="UP001291653"/>
    </source>
</evidence>
<organism evidence="2 3">
    <name type="scientific">Streptomyces yaizuensis</name>
    <dbReference type="NCBI Taxonomy" id="2989713"/>
    <lineage>
        <taxon>Bacteria</taxon>
        <taxon>Bacillati</taxon>
        <taxon>Actinomycetota</taxon>
        <taxon>Actinomycetes</taxon>
        <taxon>Kitasatosporales</taxon>
        <taxon>Streptomycetaceae</taxon>
        <taxon>Streptomyces</taxon>
    </lineage>
</organism>
<feature type="region of interest" description="Disordered" evidence="1">
    <location>
        <begin position="391"/>
        <end position="420"/>
    </location>
</feature>
<dbReference type="EMBL" id="BSBI01000010">
    <property type="protein sequence ID" value="GLF97127.1"/>
    <property type="molecule type" value="Genomic_DNA"/>
</dbReference>
<evidence type="ECO:0000256" key="1">
    <source>
        <dbReference type="SAM" id="MobiDB-lite"/>
    </source>
</evidence>
<gene>
    <name evidence="2" type="ORF">SYYSPA8_22540</name>
</gene>
<reference evidence="2 3" key="1">
    <citation type="submission" date="2022-10" db="EMBL/GenBank/DDBJ databases">
        <title>Draft genome sequence of Streptomyces sp. YSPA8.</title>
        <authorList>
            <person name="Moriuchi R."/>
            <person name="Dohra H."/>
            <person name="Yamamura H."/>
            <person name="Kodani S."/>
        </authorList>
    </citation>
    <scope>NUCLEOTIDE SEQUENCE [LARGE SCALE GENOMIC DNA]</scope>
    <source>
        <strain evidence="2 3">YSPA8</strain>
    </source>
</reference>
<proteinExistence type="predicted"/>
<dbReference type="InterPro" id="IPR006059">
    <property type="entry name" value="SBP"/>
</dbReference>
<dbReference type="PANTHER" id="PTHR43649:SF30">
    <property type="entry name" value="ABC TRANSPORTER SUBSTRATE-BINDING PROTEIN"/>
    <property type="match status" value="1"/>
</dbReference>
<dbReference type="SUPFAM" id="SSF53850">
    <property type="entry name" value="Periplasmic binding protein-like II"/>
    <property type="match status" value="1"/>
</dbReference>
<comment type="caution">
    <text evidence="2">The sequence shown here is derived from an EMBL/GenBank/DDBJ whole genome shotgun (WGS) entry which is preliminary data.</text>
</comment>
<name>A0ABQ5P3G2_9ACTN</name>
<dbReference type="Proteomes" id="UP001291653">
    <property type="component" value="Unassembled WGS sequence"/>
</dbReference>
<protein>
    <submittedName>
        <fullName evidence="2">Extracellular solute-binding protein</fullName>
    </submittedName>
</protein>
<accession>A0ABQ5P3G2</accession>
<evidence type="ECO:0000313" key="2">
    <source>
        <dbReference type="EMBL" id="GLF97127.1"/>
    </source>
</evidence>
<dbReference type="Gene3D" id="3.40.190.10">
    <property type="entry name" value="Periplasmic binding protein-like II"/>
    <property type="match status" value="2"/>
</dbReference>
<dbReference type="PANTHER" id="PTHR43649">
    <property type="entry name" value="ARABINOSE-BINDING PROTEIN-RELATED"/>
    <property type="match status" value="1"/>
</dbReference>
<dbReference type="InterPro" id="IPR050490">
    <property type="entry name" value="Bact_solute-bd_prot1"/>
</dbReference>
<sequence>MLTLTAAAAALGTTIALTGCGASGGSSGDVTLKLIAAEYNVDGAQSTKTYWADLVEEFESKHDIKVEATIVPWTEIHAKVAQLVKDGKAPDIAQIGTYADYADDDKLYSADQLLSIPVQSNFLRPLVDAGEQRRVQYGLPFAASTRLLFYNKELFAEAGITEAPTTWDELRDTAAQLKDAGVKYPYALPLGPEEAHIETMLWMLGGGSNGFVDPGGSYALNSKENQSALKWVKSNLVEPGLTGPGAPGELNREDAFKAFNKGEVGMLNGHPSLARKAEEAGIDLGQVPVPGKDGKPKTTAGVADWIMGFKENGHREEIGKFFNFLFTDKNVMAFASQNDLLPPTVSASEAMEVDPEHKALKDFLVELPTSLLPPLNKTSWGPLNEEIKKNIGRTMEPGRSPESVLADLAQKAEEAENREE</sequence>
<feature type="compositionally biased region" description="Basic and acidic residues" evidence="1">
    <location>
        <begin position="410"/>
        <end position="420"/>
    </location>
</feature>
<dbReference type="Pfam" id="PF01547">
    <property type="entry name" value="SBP_bac_1"/>
    <property type="match status" value="1"/>
</dbReference>
<keyword evidence="3" id="KW-1185">Reference proteome</keyword>